<organism evidence="6 7">
    <name type="scientific">Clostridium acetireducens DSM 10703</name>
    <dbReference type="NCBI Taxonomy" id="1121290"/>
    <lineage>
        <taxon>Bacteria</taxon>
        <taxon>Bacillati</taxon>
        <taxon>Bacillota</taxon>
        <taxon>Clostridia</taxon>
        <taxon>Eubacteriales</taxon>
        <taxon>Clostridiaceae</taxon>
        <taxon>Clostridium</taxon>
    </lineage>
</organism>
<evidence type="ECO:0000313" key="6">
    <source>
        <dbReference type="EMBL" id="OFI06702.1"/>
    </source>
</evidence>
<evidence type="ECO:0000313" key="7">
    <source>
        <dbReference type="Proteomes" id="UP000175744"/>
    </source>
</evidence>
<evidence type="ECO:0000256" key="2">
    <source>
        <dbReference type="ARBA" id="ARBA00022603"/>
    </source>
</evidence>
<dbReference type="EMBL" id="LZFO01000009">
    <property type="protein sequence ID" value="OFI06702.1"/>
    <property type="molecule type" value="Genomic_DNA"/>
</dbReference>
<dbReference type="PIRSF" id="PIRSF026782">
    <property type="entry name" value="CbiD"/>
    <property type="match status" value="1"/>
</dbReference>
<sequence length="367" mass="40670">MIKKRVVHILELYINSNGKKLRCGYTTGSCAAAAAKAATVLLFHKEILKDIKIDTPKGIELLIPIEKVSIGEDYAECCVLKDGGDDPDITHGIEIWARAEKRKEGYFLKGGRGVGLVCGEGLYVKKGEWAINPVPRKMIEKEVKEVLPKNVGVEITIFVPQGEEIAKKTFNPRLNIQGGISILGTTGIVMPMSEDALKQSIELEINQKSTVYKELILLFGNMGESMANELNMDMNKSVIISNYVGFALNCCVEKQIEKITLVGHIGKLCKVSSGCFNTHSKVCDVRLETLALELALMGESTDLVREVYSEKTTEGAVKLLGDGYEELYKNIANKAKSRMEKYTYNKLKVEVAMFSMDRGILYNTQNN</sequence>
<keyword evidence="2 5" id="KW-0489">Methyltransferase</keyword>
<keyword evidence="1 5" id="KW-0169">Cobalamin biosynthesis</keyword>
<evidence type="ECO:0000256" key="4">
    <source>
        <dbReference type="ARBA" id="ARBA00022691"/>
    </source>
</evidence>
<comment type="function">
    <text evidence="5">Catalyzes the methylation of C-1 in cobalt-precorrin-5B to form cobalt-precorrin-6A.</text>
</comment>
<comment type="catalytic activity">
    <reaction evidence="5">
        <text>Co-precorrin-5B + S-adenosyl-L-methionine = Co-precorrin-6A + S-adenosyl-L-homocysteine</text>
        <dbReference type="Rhea" id="RHEA:26285"/>
        <dbReference type="ChEBI" id="CHEBI:57856"/>
        <dbReference type="ChEBI" id="CHEBI:59789"/>
        <dbReference type="ChEBI" id="CHEBI:60063"/>
        <dbReference type="ChEBI" id="CHEBI:60064"/>
        <dbReference type="EC" id="2.1.1.195"/>
    </reaction>
</comment>
<dbReference type="InterPro" id="IPR036074">
    <property type="entry name" value="CbiD_sf"/>
</dbReference>
<proteinExistence type="inferred from homology"/>
<dbReference type="GO" id="GO:0019251">
    <property type="term" value="P:anaerobic cobalamin biosynthetic process"/>
    <property type="evidence" value="ECO:0007669"/>
    <property type="project" value="UniProtKB-UniRule"/>
</dbReference>
<comment type="pathway">
    <text evidence="5">Cofactor biosynthesis; adenosylcobalamin biosynthesis; cob(II)yrinate a,c-diamide from sirohydrochlorin (anaerobic route): step 6/10.</text>
</comment>
<comment type="caution">
    <text evidence="6">The sequence shown here is derived from an EMBL/GenBank/DDBJ whole genome shotgun (WGS) entry which is preliminary data.</text>
</comment>
<dbReference type="STRING" id="1121290.CLAOCE_08570"/>
<accession>A0A1E8F004</accession>
<evidence type="ECO:0000256" key="3">
    <source>
        <dbReference type="ARBA" id="ARBA00022679"/>
    </source>
</evidence>
<keyword evidence="4 5" id="KW-0949">S-adenosyl-L-methionine</keyword>
<keyword evidence="7" id="KW-1185">Reference proteome</keyword>
<gene>
    <name evidence="5" type="primary">cbiD</name>
    <name evidence="6" type="ORF">CLOACE_08570</name>
</gene>
<dbReference type="Pfam" id="PF01888">
    <property type="entry name" value="CbiD"/>
    <property type="match status" value="1"/>
</dbReference>
<dbReference type="EC" id="2.1.1.195" evidence="5"/>
<dbReference type="NCBIfam" id="TIGR00312">
    <property type="entry name" value="cbiD"/>
    <property type="match status" value="1"/>
</dbReference>
<evidence type="ECO:0000256" key="1">
    <source>
        <dbReference type="ARBA" id="ARBA00022573"/>
    </source>
</evidence>
<dbReference type="AlphaFoldDB" id="A0A1E8F004"/>
<protein>
    <recommendedName>
        <fullName evidence="5">Cobalt-precorrin-5B C(1)-methyltransferase</fullName>
        <ecNumber evidence="5">2.1.1.195</ecNumber>
    </recommendedName>
    <alternativeName>
        <fullName evidence="5">Cobalt-precorrin-6A synthase</fullName>
    </alternativeName>
</protein>
<dbReference type="Proteomes" id="UP000175744">
    <property type="component" value="Unassembled WGS sequence"/>
</dbReference>
<reference evidence="6 7" key="1">
    <citation type="submission" date="2016-06" db="EMBL/GenBank/DDBJ databases">
        <title>Genome sequence of Clostridium acetireducens DSM 10703.</title>
        <authorList>
            <person name="Poehlein A."/>
            <person name="Fluechter S."/>
            <person name="Duerre P."/>
            <person name="Daniel R."/>
        </authorList>
    </citation>
    <scope>NUCLEOTIDE SEQUENCE [LARGE SCALE GENOMIC DNA]</scope>
    <source>
        <strain evidence="6 7">DSM 10703</strain>
    </source>
</reference>
<dbReference type="HAMAP" id="MF_00787">
    <property type="entry name" value="CbiD"/>
    <property type="match status" value="1"/>
</dbReference>
<name>A0A1E8F004_9CLOT</name>
<dbReference type="PANTHER" id="PTHR35863">
    <property type="entry name" value="COBALT-PRECORRIN-5B C(1)-METHYLTRANSFERASE"/>
    <property type="match status" value="1"/>
</dbReference>
<evidence type="ECO:0000256" key="5">
    <source>
        <dbReference type="HAMAP-Rule" id="MF_00787"/>
    </source>
</evidence>
<dbReference type="InterPro" id="IPR002748">
    <property type="entry name" value="CbiD"/>
</dbReference>
<dbReference type="SUPFAM" id="SSF111342">
    <property type="entry name" value="CbiD-like"/>
    <property type="match status" value="1"/>
</dbReference>
<comment type="similarity">
    <text evidence="5">Belongs to the CbiD family.</text>
</comment>
<dbReference type="UniPathway" id="UPA00148">
    <property type="reaction ID" value="UER00227"/>
</dbReference>
<keyword evidence="3 5" id="KW-0808">Transferase</keyword>
<dbReference type="Gene3D" id="3.30.2110.10">
    <property type="entry name" value="CbiD-like"/>
    <property type="match status" value="1"/>
</dbReference>
<dbReference type="PATRIC" id="fig|1121290.3.peg.869"/>
<dbReference type="PANTHER" id="PTHR35863:SF1">
    <property type="entry name" value="COBALT-PRECORRIN-5B C(1)-METHYLTRANSFERASE"/>
    <property type="match status" value="1"/>
</dbReference>
<dbReference type="GO" id="GO:0043780">
    <property type="term" value="F:cobalt-precorrin-5B C1-methyltransferase activity"/>
    <property type="evidence" value="ECO:0007669"/>
    <property type="project" value="RHEA"/>
</dbReference>
<dbReference type="GO" id="GO:0032259">
    <property type="term" value="P:methylation"/>
    <property type="evidence" value="ECO:0007669"/>
    <property type="project" value="UniProtKB-KW"/>
</dbReference>